<dbReference type="RefSeq" id="WP_144360167.1">
    <property type="nucleotide sequence ID" value="NZ_VMNH01000024.1"/>
</dbReference>
<proteinExistence type="predicted"/>
<sequence length="116" mass="12911">MKFSQLTPGDTFLYKGVEYTKIGPLQAIDKTTGTEKMIMRAASVELARSKTKMDEEASGKNALTSKLAVLESIMTEYHQTCLGHLDGADNEKKRVKMEEQFKKIEGALGDLKKQPL</sequence>
<dbReference type="AlphaFoldDB" id="A0A557RZ66"/>
<protein>
    <submittedName>
        <fullName evidence="1">Uncharacterized protein</fullName>
    </submittedName>
</protein>
<evidence type="ECO:0000313" key="2">
    <source>
        <dbReference type="Proteomes" id="UP000316649"/>
    </source>
</evidence>
<reference evidence="1 2" key="1">
    <citation type="submission" date="2019-07" db="EMBL/GenBank/DDBJ databases">
        <title>The pathways for chlorine oxyanion respiration interact through the shared metabolite chlorate.</title>
        <authorList>
            <person name="Barnum T.P."/>
            <person name="Cheng Y."/>
            <person name="Hill K.A."/>
            <person name="Lucas L.N."/>
            <person name="Carlson H.K."/>
            <person name="Coates J.D."/>
        </authorList>
    </citation>
    <scope>NUCLEOTIDE SEQUENCE [LARGE SCALE GENOMIC DNA]</scope>
    <source>
        <strain evidence="1 2">BK-1</strain>
    </source>
</reference>
<dbReference type="EMBL" id="VMNH01000024">
    <property type="protein sequence ID" value="TVO70452.1"/>
    <property type="molecule type" value="Genomic_DNA"/>
</dbReference>
<gene>
    <name evidence="1" type="ORF">FHP88_16320</name>
</gene>
<comment type="caution">
    <text evidence="1">The sequence shown here is derived from an EMBL/GenBank/DDBJ whole genome shotgun (WGS) entry which is preliminary data.</text>
</comment>
<evidence type="ECO:0000313" key="1">
    <source>
        <dbReference type="EMBL" id="TVO70452.1"/>
    </source>
</evidence>
<organism evidence="1 2">
    <name type="scientific">Sedimenticola selenatireducens</name>
    <dbReference type="NCBI Taxonomy" id="191960"/>
    <lineage>
        <taxon>Bacteria</taxon>
        <taxon>Pseudomonadati</taxon>
        <taxon>Pseudomonadota</taxon>
        <taxon>Gammaproteobacteria</taxon>
        <taxon>Chromatiales</taxon>
        <taxon>Sedimenticolaceae</taxon>
        <taxon>Sedimenticola</taxon>
    </lineage>
</organism>
<dbReference type="OrthoDB" id="9181667at2"/>
<dbReference type="Proteomes" id="UP000316649">
    <property type="component" value="Unassembled WGS sequence"/>
</dbReference>
<accession>A0A557RZ66</accession>
<name>A0A557RZ66_9GAMM</name>
<keyword evidence="2" id="KW-1185">Reference proteome</keyword>